<gene>
    <name evidence="6" type="ORF">SSPO_092580</name>
</gene>
<feature type="domain" description="HTH lysR-type" evidence="5">
    <location>
        <begin position="18"/>
        <end position="75"/>
    </location>
</feature>
<keyword evidence="4" id="KW-0804">Transcription</keyword>
<keyword evidence="3" id="KW-0238">DNA-binding</keyword>
<dbReference type="Pfam" id="PF00126">
    <property type="entry name" value="HTH_1"/>
    <property type="match status" value="1"/>
</dbReference>
<dbReference type="FunFam" id="1.10.10.10:FF:000001">
    <property type="entry name" value="LysR family transcriptional regulator"/>
    <property type="match status" value="1"/>
</dbReference>
<dbReference type="InterPro" id="IPR005119">
    <property type="entry name" value="LysR_subst-bd"/>
</dbReference>
<evidence type="ECO:0000256" key="3">
    <source>
        <dbReference type="ARBA" id="ARBA00023125"/>
    </source>
</evidence>
<accession>A0A499V104</accession>
<protein>
    <submittedName>
        <fullName evidence="6">Transcriptional regulator</fullName>
    </submittedName>
</protein>
<evidence type="ECO:0000313" key="6">
    <source>
        <dbReference type="EMBL" id="BBJ46540.1"/>
    </source>
</evidence>
<reference evidence="6 7" key="1">
    <citation type="journal article" date="2020" name="Int. J. Syst. Evol. Microbiol.">
        <title>Reclassification of Streptomyces castelarensis and Streptomyces sporoclivatus as later heterotypic synonyms of Streptomyces antimycoticus.</title>
        <authorList>
            <person name="Komaki H."/>
            <person name="Tamura T."/>
        </authorList>
    </citation>
    <scope>NUCLEOTIDE SEQUENCE [LARGE SCALE GENOMIC DNA]</scope>
    <source>
        <strain evidence="6 7">NBRC 100767</strain>
    </source>
</reference>
<dbReference type="InterPro" id="IPR036388">
    <property type="entry name" value="WH-like_DNA-bd_sf"/>
</dbReference>
<dbReference type="AlphaFoldDB" id="A0A499V104"/>
<dbReference type="SUPFAM" id="SSF46785">
    <property type="entry name" value="Winged helix' DNA-binding domain"/>
    <property type="match status" value="1"/>
</dbReference>
<dbReference type="Proteomes" id="UP000463951">
    <property type="component" value="Chromosome"/>
</dbReference>
<dbReference type="PANTHER" id="PTHR30346">
    <property type="entry name" value="TRANSCRIPTIONAL DUAL REGULATOR HCAR-RELATED"/>
    <property type="match status" value="1"/>
</dbReference>
<dbReference type="GO" id="GO:0003677">
    <property type="term" value="F:DNA binding"/>
    <property type="evidence" value="ECO:0007669"/>
    <property type="project" value="UniProtKB-KW"/>
</dbReference>
<organism evidence="6 7">
    <name type="scientific">Streptomyces antimycoticus</name>
    <dbReference type="NCBI Taxonomy" id="68175"/>
    <lineage>
        <taxon>Bacteria</taxon>
        <taxon>Bacillati</taxon>
        <taxon>Actinomycetota</taxon>
        <taxon>Actinomycetes</taxon>
        <taxon>Kitasatosporales</taxon>
        <taxon>Streptomycetaceae</taxon>
        <taxon>Streptomyces</taxon>
        <taxon>Streptomyces violaceusniger group</taxon>
    </lineage>
</organism>
<evidence type="ECO:0000256" key="4">
    <source>
        <dbReference type="ARBA" id="ARBA00023163"/>
    </source>
</evidence>
<dbReference type="GO" id="GO:0003700">
    <property type="term" value="F:DNA-binding transcription factor activity"/>
    <property type="evidence" value="ECO:0007669"/>
    <property type="project" value="InterPro"/>
</dbReference>
<name>A0A499V104_9ACTN</name>
<evidence type="ECO:0000256" key="2">
    <source>
        <dbReference type="ARBA" id="ARBA00023015"/>
    </source>
</evidence>
<dbReference type="Gene3D" id="1.10.10.10">
    <property type="entry name" value="Winged helix-like DNA-binding domain superfamily/Winged helix DNA-binding domain"/>
    <property type="match status" value="1"/>
</dbReference>
<dbReference type="InterPro" id="IPR036390">
    <property type="entry name" value="WH_DNA-bd_sf"/>
</dbReference>
<evidence type="ECO:0000259" key="5">
    <source>
        <dbReference type="PROSITE" id="PS50931"/>
    </source>
</evidence>
<proteinExistence type="inferred from homology"/>
<dbReference type="PRINTS" id="PR00039">
    <property type="entry name" value="HTHLYSR"/>
</dbReference>
<dbReference type="Gene3D" id="3.40.190.10">
    <property type="entry name" value="Periplasmic binding protein-like II"/>
    <property type="match status" value="2"/>
</dbReference>
<evidence type="ECO:0000313" key="7">
    <source>
        <dbReference type="Proteomes" id="UP000463951"/>
    </source>
</evidence>
<dbReference type="Pfam" id="PF03466">
    <property type="entry name" value="LysR_substrate"/>
    <property type="match status" value="1"/>
</dbReference>
<dbReference type="InterPro" id="IPR000847">
    <property type="entry name" value="LysR_HTH_N"/>
</dbReference>
<dbReference type="GO" id="GO:0032993">
    <property type="term" value="C:protein-DNA complex"/>
    <property type="evidence" value="ECO:0007669"/>
    <property type="project" value="TreeGrafter"/>
</dbReference>
<comment type="similarity">
    <text evidence="1">Belongs to the LysR transcriptional regulatory family.</text>
</comment>
<dbReference type="EMBL" id="AP019620">
    <property type="protein sequence ID" value="BBJ46540.1"/>
    <property type="molecule type" value="Genomic_DNA"/>
</dbReference>
<keyword evidence="2" id="KW-0805">Transcription regulation</keyword>
<sequence length="331" mass="35484">MPVQAHFRIAPYSEGMNLSLQQLRGFVAVAEEQHFGRAAARLNMTQPPLTRQIQALERALDVVLFERTGRGARITAAGQVFLDHCHRVLALLDAAPTATRRAADGRTGTLRLAFTAIGAYAILADVLDLVHRHLPDVTVELTELVSPDQFAALSELRIDLGLVRPPIPEGYASLLVHSEDLVLAVPAGHPLAQAGDDAPVALTDVADDYIGYSPEGSRYLHDICAAMIGVDRYAVSQLTSQVPTMLALVRAGLGCALIPRSIMTMGVHGVRYRELAPADAHSVTLHACWSPDSPNPALHRLVDVPARERLGSGAVTHESGGGCEIGHTRPK</sequence>
<dbReference type="PROSITE" id="PS50931">
    <property type="entry name" value="HTH_LYSR"/>
    <property type="match status" value="1"/>
</dbReference>
<dbReference type="SUPFAM" id="SSF53850">
    <property type="entry name" value="Periplasmic binding protein-like II"/>
    <property type="match status" value="1"/>
</dbReference>
<evidence type="ECO:0000256" key="1">
    <source>
        <dbReference type="ARBA" id="ARBA00009437"/>
    </source>
</evidence>
<dbReference type="PANTHER" id="PTHR30346:SF0">
    <property type="entry name" value="HCA OPERON TRANSCRIPTIONAL ACTIVATOR HCAR"/>
    <property type="match status" value="1"/>
</dbReference>